<dbReference type="GO" id="GO:0043190">
    <property type="term" value="C:ATP-binding cassette (ABC) transporter complex"/>
    <property type="evidence" value="ECO:0007669"/>
    <property type="project" value="InterPro"/>
</dbReference>
<comment type="similarity">
    <text evidence="2">Belongs to the bacterial solute-binding protein 5 family.</text>
</comment>
<keyword evidence="9" id="KW-1185">Reference proteome</keyword>
<keyword evidence="4 6" id="KW-0732">Signal</keyword>
<comment type="subcellular location">
    <subcellularLocation>
        <location evidence="1">Cell envelope</location>
    </subcellularLocation>
</comment>
<dbReference type="AlphaFoldDB" id="A0A0R1M6K4"/>
<reference evidence="8 9" key="1">
    <citation type="journal article" date="2015" name="Genome Announc.">
        <title>Expanding the biotechnology potential of lactobacilli through comparative genomics of 213 strains and associated genera.</title>
        <authorList>
            <person name="Sun Z."/>
            <person name="Harris H.M."/>
            <person name="McCann A."/>
            <person name="Guo C."/>
            <person name="Argimon S."/>
            <person name="Zhang W."/>
            <person name="Yang X."/>
            <person name="Jeffery I.B."/>
            <person name="Cooney J.C."/>
            <person name="Kagawa T.F."/>
            <person name="Liu W."/>
            <person name="Song Y."/>
            <person name="Salvetti E."/>
            <person name="Wrobel A."/>
            <person name="Rasinkangas P."/>
            <person name="Parkhill J."/>
            <person name="Rea M.C."/>
            <person name="O'Sullivan O."/>
            <person name="Ritari J."/>
            <person name="Douillard F.P."/>
            <person name="Paul Ross R."/>
            <person name="Yang R."/>
            <person name="Briner A.E."/>
            <person name="Felis G.E."/>
            <person name="de Vos W.M."/>
            <person name="Barrangou R."/>
            <person name="Klaenhammer T.R."/>
            <person name="Caufield P.W."/>
            <person name="Cui Y."/>
            <person name="Zhang H."/>
            <person name="O'Toole P.W."/>
        </authorList>
    </citation>
    <scope>NUCLEOTIDE SEQUENCE [LARGE SCALE GENOMIC DNA]</scope>
    <source>
        <strain evidence="8 9">DSM 19284</strain>
    </source>
</reference>
<keyword evidence="5" id="KW-0571">Peptide transport</keyword>
<protein>
    <submittedName>
        <fullName evidence="8">Bacterial extracellular solute-binding protein, family 5</fullName>
    </submittedName>
</protein>
<dbReference type="Gene3D" id="3.90.76.10">
    <property type="entry name" value="Dipeptide-binding Protein, Domain 1"/>
    <property type="match status" value="1"/>
</dbReference>
<dbReference type="InterPro" id="IPR030678">
    <property type="entry name" value="Peptide/Ni-bd"/>
</dbReference>
<name>A0A0R1M6K4_9LACO</name>
<dbReference type="Pfam" id="PF00496">
    <property type="entry name" value="SBP_bac_5"/>
    <property type="match status" value="1"/>
</dbReference>
<dbReference type="PIRSF" id="PIRSF002741">
    <property type="entry name" value="MppA"/>
    <property type="match status" value="1"/>
</dbReference>
<sequence>MKKMKRKKFWQAGAVLLAATALTACGSSKKSSSSKQDLSWSVAGEITTMDPSKATDVVSFTQMVNTMEGLYRSSKNGQTPGLATSATVSKDGLTYTFNLRKSTWSDGSPVTAKDFVYSWSRTVNPKTESEYAYLFSGIKNADSIQNGKKPVSSLGIKAVGKYQLVVTLEKRMAYFKDLMAFPVFFPQQEKAVKKYGDKYGTASKYMAYNGPFVQKGWTGSNLSWKLEKNSKYWDKSSVKLNQISYSVNKTPSTAYNLYESNKLDGFGLDSNLTKQFKGKSAYHSLANGGTYYLELNEKNQNLANANIRKAISLSINRKNLTSILGGNNLPANTYTAKDLTKVNGEDYTSMIDASAKKMATYNPSLAKKYWKKGLAELGKSSLTLNLLTSDTDSAKKTGEALQSMLESNLSGLKLTVTSVPFKTRLARRENGNFQLCGSDWIADFGDPISFLELLTSANASNYGSWKNSEYDRLIKASKATNDQNERMKDMSQAESIMLKDCGVVPVYYEDDAWMIRPNVKGWLCTRADWDFKNAYIK</sequence>
<dbReference type="GO" id="GO:1904680">
    <property type="term" value="F:peptide transmembrane transporter activity"/>
    <property type="evidence" value="ECO:0007669"/>
    <property type="project" value="TreeGrafter"/>
</dbReference>
<dbReference type="GO" id="GO:0030288">
    <property type="term" value="C:outer membrane-bounded periplasmic space"/>
    <property type="evidence" value="ECO:0007669"/>
    <property type="project" value="UniProtKB-ARBA"/>
</dbReference>
<dbReference type="PATRIC" id="fig|1293597.4.peg.22"/>
<evidence type="ECO:0000256" key="2">
    <source>
        <dbReference type="ARBA" id="ARBA00005695"/>
    </source>
</evidence>
<dbReference type="STRING" id="1293597.FC20_GL000022"/>
<dbReference type="FunFam" id="3.10.105.10:FF:000001">
    <property type="entry name" value="Oligopeptide ABC transporter, oligopeptide-binding protein"/>
    <property type="match status" value="1"/>
</dbReference>
<dbReference type="InterPro" id="IPR039424">
    <property type="entry name" value="SBP_5"/>
</dbReference>
<dbReference type="PANTHER" id="PTHR30290:SF10">
    <property type="entry name" value="PERIPLASMIC OLIGOPEPTIDE-BINDING PROTEIN-RELATED"/>
    <property type="match status" value="1"/>
</dbReference>
<dbReference type="FunFam" id="3.90.76.10:FF:000001">
    <property type="entry name" value="Oligopeptide ABC transporter substrate-binding protein"/>
    <property type="match status" value="1"/>
</dbReference>
<gene>
    <name evidence="8" type="ORF">FC20_GL000022</name>
</gene>
<evidence type="ECO:0000256" key="4">
    <source>
        <dbReference type="ARBA" id="ARBA00022729"/>
    </source>
</evidence>
<evidence type="ECO:0000313" key="8">
    <source>
        <dbReference type="EMBL" id="KRL03760.1"/>
    </source>
</evidence>
<dbReference type="Gene3D" id="3.40.190.10">
    <property type="entry name" value="Periplasmic binding protein-like II"/>
    <property type="match status" value="1"/>
</dbReference>
<dbReference type="eggNOG" id="COG4166">
    <property type="taxonomic scope" value="Bacteria"/>
</dbReference>
<evidence type="ECO:0000256" key="6">
    <source>
        <dbReference type="SAM" id="SignalP"/>
    </source>
</evidence>
<keyword evidence="3" id="KW-0813">Transport</keyword>
<evidence type="ECO:0000259" key="7">
    <source>
        <dbReference type="Pfam" id="PF00496"/>
    </source>
</evidence>
<dbReference type="SUPFAM" id="SSF53850">
    <property type="entry name" value="Periplasmic binding protein-like II"/>
    <property type="match status" value="1"/>
</dbReference>
<evidence type="ECO:0000313" key="9">
    <source>
        <dbReference type="Proteomes" id="UP000051074"/>
    </source>
</evidence>
<dbReference type="Proteomes" id="UP000051074">
    <property type="component" value="Unassembled WGS sequence"/>
</dbReference>
<dbReference type="PANTHER" id="PTHR30290">
    <property type="entry name" value="PERIPLASMIC BINDING COMPONENT OF ABC TRANSPORTER"/>
    <property type="match status" value="1"/>
</dbReference>
<feature type="chain" id="PRO_5039229936" evidence="6">
    <location>
        <begin position="27"/>
        <end position="537"/>
    </location>
</feature>
<dbReference type="CDD" id="cd08504">
    <property type="entry name" value="PBP2_OppA"/>
    <property type="match status" value="1"/>
</dbReference>
<dbReference type="PROSITE" id="PS51257">
    <property type="entry name" value="PROKAR_LIPOPROTEIN"/>
    <property type="match status" value="1"/>
</dbReference>
<evidence type="ECO:0000256" key="3">
    <source>
        <dbReference type="ARBA" id="ARBA00022448"/>
    </source>
</evidence>
<evidence type="ECO:0000256" key="5">
    <source>
        <dbReference type="ARBA" id="ARBA00022856"/>
    </source>
</evidence>
<accession>A0A0R1M6K4</accession>
<dbReference type="GO" id="GO:0015833">
    <property type="term" value="P:peptide transport"/>
    <property type="evidence" value="ECO:0007669"/>
    <property type="project" value="UniProtKB-KW"/>
</dbReference>
<dbReference type="InterPro" id="IPR000914">
    <property type="entry name" value="SBP_5_dom"/>
</dbReference>
<evidence type="ECO:0000256" key="1">
    <source>
        <dbReference type="ARBA" id="ARBA00004196"/>
    </source>
</evidence>
<feature type="signal peptide" evidence="6">
    <location>
        <begin position="1"/>
        <end position="26"/>
    </location>
</feature>
<keyword evidence="5" id="KW-0653">Protein transport</keyword>
<feature type="domain" description="Solute-binding protein family 5" evidence="7">
    <location>
        <begin position="79"/>
        <end position="460"/>
    </location>
</feature>
<organism evidence="8 9">
    <name type="scientific">Lactobacillus equicursoris DSM 19284 = JCM 14600 = CIP 110162</name>
    <dbReference type="NCBI Taxonomy" id="1293597"/>
    <lineage>
        <taxon>Bacteria</taxon>
        <taxon>Bacillati</taxon>
        <taxon>Bacillota</taxon>
        <taxon>Bacilli</taxon>
        <taxon>Lactobacillales</taxon>
        <taxon>Lactobacillaceae</taxon>
        <taxon>Lactobacillus</taxon>
    </lineage>
</organism>
<dbReference type="EMBL" id="AZDU01000001">
    <property type="protein sequence ID" value="KRL03760.1"/>
    <property type="molecule type" value="Genomic_DNA"/>
</dbReference>
<dbReference type="Gene3D" id="3.10.105.10">
    <property type="entry name" value="Dipeptide-binding Protein, Domain 3"/>
    <property type="match status" value="1"/>
</dbReference>
<comment type="caution">
    <text evidence="8">The sequence shown here is derived from an EMBL/GenBank/DDBJ whole genome shotgun (WGS) entry which is preliminary data.</text>
</comment>
<proteinExistence type="inferred from homology"/>